<dbReference type="Pfam" id="PF02151">
    <property type="entry name" value="UVR"/>
    <property type="match status" value="1"/>
</dbReference>
<comment type="similarity">
    <text evidence="9 13">Belongs to the UvrC family.</text>
</comment>
<dbReference type="FunFam" id="3.30.420.340:FF:000001">
    <property type="entry name" value="UvrABC system protein C"/>
    <property type="match status" value="1"/>
</dbReference>
<evidence type="ECO:0000256" key="12">
    <source>
        <dbReference type="ARBA" id="ARBA00077138"/>
    </source>
</evidence>
<dbReference type="SMART" id="SM00465">
    <property type="entry name" value="GIYc"/>
    <property type="match status" value="1"/>
</dbReference>
<evidence type="ECO:0000256" key="1">
    <source>
        <dbReference type="ARBA" id="ARBA00004496"/>
    </source>
</evidence>
<evidence type="ECO:0000256" key="7">
    <source>
        <dbReference type="ARBA" id="ARBA00023236"/>
    </source>
</evidence>
<dbReference type="AlphaFoldDB" id="A0A6F8PNC5"/>
<dbReference type="InterPro" id="IPR036876">
    <property type="entry name" value="UVR_dom_sf"/>
</dbReference>
<dbReference type="GO" id="GO:0009381">
    <property type="term" value="F:excinuclease ABC activity"/>
    <property type="evidence" value="ECO:0007669"/>
    <property type="project" value="UniProtKB-UniRule"/>
</dbReference>
<dbReference type="PROSITE" id="PS50165">
    <property type="entry name" value="UVRC"/>
    <property type="match status" value="1"/>
</dbReference>
<organism evidence="17 18">
    <name type="scientific">Thiosulfativibrio zosterae</name>
    <dbReference type="NCBI Taxonomy" id="2675053"/>
    <lineage>
        <taxon>Bacteria</taxon>
        <taxon>Pseudomonadati</taxon>
        <taxon>Pseudomonadota</taxon>
        <taxon>Gammaproteobacteria</taxon>
        <taxon>Thiotrichales</taxon>
        <taxon>Piscirickettsiaceae</taxon>
        <taxon>Thiosulfativibrio</taxon>
    </lineage>
</organism>
<evidence type="ECO:0000256" key="3">
    <source>
        <dbReference type="ARBA" id="ARBA00022763"/>
    </source>
</evidence>
<dbReference type="HAMAP" id="MF_00203">
    <property type="entry name" value="UvrC"/>
    <property type="match status" value="1"/>
</dbReference>
<dbReference type="InterPro" id="IPR050066">
    <property type="entry name" value="UvrABC_protein_C"/>
</dbReference>
<dbReference type="InterPro" id="IPR001162">
    <property type="entry name" value="UvrC_RNase_H_dom"/>
</dbReference>
<dbReference type="Pfam" id="PF01541">
    <property type="entry name" value="GIY-YIG"/>
    <property type="match status" value="1"/>
</dbReference>
<dbReference type="Pfam" id="PF14520">
    <property type="entry name" value="HHH_5"/>
    <property type="match status" value="1"/>
</dbReference>
<feature type="domain" description="UVR" evidence="14">
    <location>
        <begin position="205"/>
        <end position="240"/>
    </location>
</feature>
<keyword evidence="6 13" id="KW-0234">DNA repair</keyword>
<dbReference type="SMART" id="SM00278">
    <property type="entry name" value="HhH1"/>
    <property type="match status" value="2"/>
</dbReference>
<dbReference type="FunFam" id="3.40.1440.10:FF:000001">
    <property type="entry name" value="UvrABC system protein C"/>
    <property type="match status" value="1"/>
</dbReference>
<dbReference type="InterPro" id="IPR010994">
    <property type="entry name" value="RuvA_2-like"/>
</dbReference>
<dbReference type="PANTHER" id="PTHR30562">
    <property type="entry name" value="UVRC/OXIDOREDUCTASE"/>
    <property type="match status" value="1"/>
</dbReference>
<dbReference type="GO" id="GO:0003677">
    <property type="term" value="F:DNA binding"/>
    <property type="evidence" value="ECO:0007669"/>
    <property type="project" value="UniProtKB-UniRule"/>
</dbReference>
<feature type="domain" description="GIY-YIG" evidence="15">
    <location>
        <begin position="16"/>
        <end position="94"/>
    </location>
</feature>
<dbReference type="SUPFAM" id="SSF47781">
    <property type="entry name" value="RuvA domain 2-like"/>
    <property type="match status" value="1"/>
</dbReference>
<keyword evidence="5 13" id="KW-0267">Excision nuclease</keyword>
<dbReference type="InterPro" id="IPR047296">
    <property type="entry name" value="GIY-YIG_UvrC_Cho"/>
</dbReference>
<dbReference type="CDD" id="cd10434">
    <property type="entry name" value="GIY-YIG_UvrC_Cho"/>
    <property type="match status" value="1"/>
</dbReference>
<evidence type="ECO:0000256" key="9">
    <source>
        <dbReference type="ARBA" id="ARBA00061531"/>
    </source>
</evidence>
<dbReference type="Gene3D" id="3.40.1440.10">
    <property type="entry name" value="GIY-YIG endonuclease"/>
    <property type="match status" value="1"/>
</dbReference>
<dbReference type="NCBIfam" id="TIGR00194">
    <property type="entry name" value="uvrC"/>
    <property type="match status" value="1"/>
</dbReference>
<dbReference type="InterPro" id="IPR004791">
    <property type="entry name" value="UvrC"/>
</dbReference>
<comment type="function">
    <text evidence="8 13">The UvrABC repair system catalyzes the recognition and processing of DNA lesions. UvrC both incises the 5' and 3' sides of the lesion. The N-terminal half is responsible for the 3' incision and the C-terminal half is responsible for the 5' incision.</text>
</comment>
<dbReference type="PROSITE" id="PS50151">
    <property type="entry name" value="UVR"/>
    <property type="match status" value="1"/>
</dbReference>
<dbReference type="Gene3D" id="3.30.420.340">
    <property type="entry name" value="UvrC, RNAse H endonuclease domain"/>
    <property type="match status" value="1"/>
</dbReference>
<sequence>MTEKFDIQAFLKNLTERPGVYQMFNEADKIIYVGKAKNLKRRVSSYFNKQHTDIKTESMVSQVARIETIVTDTESEALILENTLIKKLMPKYNILFRDDKSYPYIYVSTHKKYPALSYHRGAKRRQGDYFGPFPNTAAVHQTLHSMQKIFQVRQCADSVFNHRSRPCLQYQIKRCSGPCVAGLVSDADYQEDVKNTLNFLAGKSFEVIESLGQKMQTASEALEFELAAEFRDKIASMRAIQNQHLINQPTDQDIDVIALATEANQTCLTLMMYRGGHLWGSQNSFPKIEHNSSESEIITAFITHHYFEHPIPSQILVKTDLEDQAWLKKWLSDKQNRDVKLQVAKQTGQKQLVQLAVTNALSGLKQHLNQKASQQSRVDALKEVLMLAKAPNYMECFDISHTQGNQTVASCVVFNQGVPDTNRYRKFNIEGITGGDDYAAMHQVLSRRYAKLKTQNAELPDLIVVDGGKGQLTQAIEVLKSLDLEHLPLVSVAKGEGRKAGLEILYTPYNEEGIDLEADDIALHLINHIRDEAHRFAITSHRSRRQKAQTHSQIEDIPGVGPKTRKKLLTHFGGLAEVKNAAVSELAKVPGISQSIAEKVYDFFHGEI</sequence>
<dbReference type="GO" id="GO:0006289">
    <property type="term" value="P:nucleotide-excision repair"/>
    <property type="evidence" value="ECO:0007669"/>
    <property type="project" value="UniProtKB-UniRule"/>
</dbReference>
<evidence type="ECO:0000313" key="18">
    <source>
        <dbReference type="Proteomes" id="UP000501466"/>
    </source>
</evidence>
<evidence type="ECO:0000256" key="8">
    <source>
        <dbReference type="ARBA" id="ARBA00059452"/>
    </source>
</evidence>
<dbReference type="Pfam" id="PF22920">
    <property type="entry name" value="UvrC_RNaseH"/>
    <property type="match status" value="1"/>
</dbReference>
<dbReference type="PANTHER" id="PTHR30562:SF1">
    <property type="entry name" value="UVRABC SYSTEM PROTEIN C"/>
    <property type="match status" value="1"/>
</dbReference>
<dbReference type="RefSeq" id="WP_173291325.1">
    <property type="nucleotide sequence ID" value="NZ_AP021888.1"/>
</dbReference>
<dbReference type="GO" id="GO:0009380">
    <property type="term" value="C:excinuclease repair complex"/>
    <property type="evidence" value="ECO:0007669"/>
    <property type="project" value="InterPro"/>
</dbReference>
<dbReference type="InterPro" id="IPR038476">
    <property type="entry name" value="UvrC_RNase_H_dom_sf"/>
</dbReference>
<evidence type="ECO:0000256" key="10">
    <source>
        <dbReference type="ARBA" id="ARBA00062841"/>
    </source>
</evidence>
<evidence type="ECO:0000259" key="15">
    <source>
        <dbReference type="PROSITE" id="PS50164"/>
    </source>
</evidence>
<dbReference type="PROSITE" id="PS50164">
    <property type="entry name" value="GIY_YIG"/>
    <property type="match status" value="1"/>
</dbReference>
<dbReference type="GO" id="GO:0009432">
    <property type="term" value="P:SOS response"/>
    <property type="evidence" value="ECO:0007669"/>
    <property type="project" value="UniProtKB-UniRule"/>
</dbReference>
<keyword evidence="18" id="KW-1185">Reference proteome</keyword>
<dbReference type="InterPro" id="IPR035901">
    <property type="entry name" value="GIY-YIG_endonuc_sf"/>
</dbReference>
<gene>
    <name evidence="13 17" type="primary">uvrC</name>
    <name evidence="17" type="ORF">THMIRHAT_12830</name>
</gene>
<dbReference type="SUPFAM" id="SSF82771">
    <property type="entry name" value="GIY-YIG endonuclease"/>
    <property type="match status" value="1"/>
</dbReference>
<keyword evidence="4 13" id="KW-0228">DNA excision</keyword>
<evidence type="ECO:0000256" key="2">
    <source>
        <dbReference type="ARBA" id="ARBA00022490"/>
    </source>
</evidence>
<dbReference type="NCBIfam" id="NF001824">
    <property type="entry name" value="PRK00558.1-5"/>
    <property type="match status" value="1"/>
</dbReference>
<dbReference type="InterPro" id="IPR003583">
    <property type="entry name" value="Hlx-hairpin-Hlx_DNA-bd_motif"/>
</dbReference>
<evidence type="ECO:0000256" key="4">
    <source>
        <dbReference type="ARBA" id="ARBA00022769"/>
    </source>
</evidence>
<comment type="subcellular location">
    <subcellularLocation>
        <location evidence="1 13">Cytoplasm</location>
    </subcellularLocation>
</comment>
<evidence type="ECO:0000256" key="11">
    <source>
        <dbReference type="ARBA" id="ARBA00067419"/>
    </source>
</evidence>
<dbReference type="FunFam" id="1.10.150.20:FF:000005">
    <property type="entry name" value="UvrABC system protein C"/>
    <property type="match status" value="1"/>
</dbReference>
<keyword evidence="7 13" id="KW-0742">SOS response</keyword>
<evidence type="ECO:0000256" key="5">
    <source>
        <dbReference type="ARBA" id="ARBA00022881"/>
    </source>
</evidence>
<keyword evidence="3 13" id="KW-0227">DNA damage</keyword>
<dbReference type="Pfam" id="PF08459">
    <property type="entry name" value="UvrC_RNaseH_dom"/>
    <property type="match status" value="1"/>
</dbReference>
<evidence type="ECO:0000313" key="17">
    <source>
        <dbReference type="EMBL" id="BBP43537.1"/>
    </source>
</evidence>
<evidence type="ECO:0000259" key="14">
    <source>
        <dbReference type="PROSITE" id="PS50151"/>
    </source>
</evidence>
<dbReference type="GO" id="GO:0005737">
    <property type="term" value="C:cytoplasm"/>
    <property type="evidence" value="ECO:0007669"/>
    <property type="project" value="UniProtKB-SubCell"/>
</dbReference>
<proteinExistence type="inferred from homology"/>
<keyword evidence="2 13" id="KW-0963">Cytoplasm</keyword>
<comment type="subunit">
    <text evidence="10 13">Interacts with UvrB in an incision complex.</text>
</comment>
<evidence type="ECO:0000256" key="13">
    <source>
        <dbReference type="HAMAP-Rule" id="MF_00203"/>
    </source>
</evidence>
<dbReference type="SUPFAM" id="SSF46600">
    <property type="entry name" value="C-terminal UvrC-binding domain of UvrB"/>
    <property type="match status" value="1"/>
</dbReference>
<feature type="domain" description="UvrC family homology region profile" evidence="16">
    <location>
        <begin position="256"/>
        <end position="479"/>
    </location>
</feature>
<protein>
    <recommendedName>
        <fullName evidence="11 13">UvrABC system protein C</fullName>
        <shortName evidence="13">Protein UvrC</shortName>
    </recommendedName>
    <alternativeName>
        <fullName evidence="12 13">Excinuclease ABC subunit C</fullName>
    </alternativeName>
</protein>
<dbReference type="InterPro" id="IPR001943">
    <property type="entry name" value="UVR_dom"/>
</dbReference>
<dbReference type="EMBL" id="AP021888">
    <property type="protein sequence ID" value="BBP43537.1"/>
    <property type="molecule type" value="Genomic_DNA"/>
</dbReference>
<dbReference type="InterPro" id="IPR000305">
    <property type="entry name" value="GIY-YIG_endonuc"/>
</dbReference>
<dbReference type="Proteomes" id="UP000501466">
    <property type="component" value="Chromosome"/>
</dbReference>
<dbReference type="Gene3D" id="1.10.150.20">
    <property type="entry name" value="5' to 3' exonuclease, C-terminal subdomain"/>
    <property type="match status" value="1"/>
</dbReference>
<accession>A0A6F8PNC5</accession>
<name>A0A6F8PNC5_9GAMM</name>
<dbReference type="KEGG" id="tzo:THMIRHAT_12830"/>
<reference evidence="18" key="1">
    <citation type="submission" date="2019-11" db="EMBL/GenBank/DDBJ databases">
        <title>Isolation and characterization of two novel species in the genus Thiomicrorhabdus.</title>
        <authorList>
            <person name="Mochizuki J."/>
            <person name="Kojima H."/>
            <person name="Fukui M."/>
        </authorList>
    </citation>
    <scope>NUCLEOTIDE SEQUENCE [LARGE SCALE GENOMIC DNA]</scope>
    <source>
        <strain evidence="18">AkT22</strain>
    </source>
</reference>
<evidence type="ECO:0000256" key="6">
    <source>
        <dbReference type="ARBA" id="ARBA00023204"/>
    </source>
</evidence>
<evidence type="ECO:0000259" key="16">
    <source>
        <dbReference type="PROSITE" id="PS50165"/>
    </source>
</evidence>
<dbReference type="Gene3D" id="4.10.860.10">
    <property type="entry name" value="UVR domain"/>
    <property type="match status" value="1"/>
</dbReference>